<keyword evidence="2" id="KW-0812">Transmembrane</keyword>
<evidence type="ECO:0000256" key="2">
    <source>
        <dbReference type="SAM" id="Phobius"/>
    </source>
</evidence>
<evidence type="ECO:0000313" key="4">
    <source>
        <dbReference type="EMBL" id="SEH07999.1"/>
    </source>
</evidence>
<dbReference type="Proteomes" id="UP000236724">
    <property type="component" value="Unassembled WGS sequence"/>
</dbReference>
<feature type="compositionally biased region" description="Basic and acidic residues" evidence="1">
    <location>
        <begin position="383"/>
        <end position="399"/>
    </location>
</feature>
<feature type="transmembrane region" description="Helical" evidence="2">
    <location>
        <begin position="38"/>
        <end position="55"/>
    </location>
</feature>
<organism evidence="4 5">
    <name type="scientific">Candidatus Venteria ishoeyi</name>
    <dbReference type="NCBI Taxonomy" id="1899563"/>
    <lineage>
        <taxon>Bacteria</taxon>
        <taxon>Pseudomonadati</taxon>
        <taxon>Pseudomonadota</taxon>
        <taxon>Gammaproteobacteria</taxon>
        <taxon>Thiotrichales</taxon>
        <taxon>Thiotrichaceae</taxon>
        <taxon>Venteria</taxon>
    </lineage>
</organism>
<dbReference type="AlphaFoldDB" id="A0A1H6FF73"/>
<accession>A0A1H6FF73</accession>
<feature type="compositionally biased region" description="Basic and acidic residues" evidence="1">
    <location>
        <begin position="225"/>
        <end position="296"/>
    </location>
</feature>
<dbReference type="SUPFAM" id="SSF103247">
    <property type="entry name" value="TT1751-like"/>
    <property type="match status" value="1"/>
</dbReference>
<evidence type="ECO:0000313" key="5">
    <source>
        <dbReference type="Proteomes" id="UP000236724"/>
    </source>
</evidence>
<dbReference type="InterPro" id="IPR035923">
    <property type="entry name" value="TT1751-like_sf"/>
</dbReference>
<dbReference type="OrthoDB" id="9783833at2"/>
<keyword evidence="2" id="KW-0472">Membrane</keyword>
<dbReference type="RefSeq" id="WP_103921584.1">
    <property type="nucleotide sequence ID" value="NZ_FMSV02000542.1"/>
</dbReference>
<gene>
    <name evidence="4" type="ORF">MBHS_03886</name>
</gene>
<feature type="compositionally biased region" description="Basic and acidic residues" evidence="1">
    <location>
        <begin position="304"/>
        <end position="318"/>
    </location>
</feature>
<feature type="domain" description="DUF302" evidence="3">
    <location>
        <begin position="126"/>
        <end position="184"/>
    </location>
</feature>
<sequence length="399" mass="44489">MDTENLSFTGRIVRVLKIPLFQNQPHIWSIFFRSLRNLLAGIGLLTIFAILFFYYQGKQAIKPFQTQFMDISTEFARKALLTDVANALVVKTPLQKDVTLKKARQAMIKRGKQMKIPLIKRYVLHEAIDKKKHAVIRHTEILQFCNADIAYGALQFNPAYLVHMPCRIGLYEDELGQAWLITMDLNLLIYGGRPMPPALHEQALYLQDALLAIIAAGSSGKALADLKPEKKENTKPALSEKGKTDKKVVKKPETPVKQKQDVKKQDKQKKVTPEKPKKTVKPEAKTDKKDKQEKAKKQAPKIAPEQKKPETKAKEKTTPKKTAAPQSAAKPVTVDKAQTKPKPAPDAAPKLNLKLPAIIAPAPKPAPAKTAEEFPSALQKILSTDENKTSTGKQEKPSP</sequence>
<protein>
    <recommendedName>
        <fullName evidence="3">DUF302 domain-containing protein</fullName>
    </recommendedName>
</protein>
<dbReference type="InterPro" id="IPR005180">
    <property type="entry name" value="DUF302"/>
</dbReference>
<feature type="compositionally biased region" description="Low complexity" evidence="1">
    <location>
        <begin position="320"/>
        <end position="331"/>
    </location>
</feature>
<proteinExistence type="predicted"/>
<name>A0A1H6FF73_9GAMM</name>
<reference evidence="4 5" key="1">
    <citation type="submission" date="2016-10" db="EMBL/GenBank/DDBJ databases">
        <authorList>
            <person name="de Groot N.N."/>
        </authorList>
    </citation>
    <scope>NUCLEOTIDE SEQUENCE [LARGE SCALE GENOMIC DNA]</scope>
    <source>
        <strain evidence="4">MBHS1</strain>
    </source>
</reference>
<dbReference type="Gene3D" id="3.30.310.70">
    <property type="entry name" value="TT1751-like domain"/>
    <property type="match status" value="1"/>
</dbReference>
<dbReference type="EMBL" id="FMSV02000542">
    <property type="protein sequence ID" value="SEH07999.1"/>
    <property type="molecule type" value="Genomic_DNA"/>
</dbReference>
<keyword evidence="5" id="KW-1185">Reference proteome</keyword>
<feature type="region of interest" description="Disordered" evidence="1">
    <location>
        <begin position="225"/>
        <end position="399"/>
    </location>
</feature>
<feature type="compositionally biased region" description="Low complexity" evidence="1">
    <location>
        <begin position="345"/>
        <end position="361"/>
    </location>
</feature>
<dbReference type="CDD" id="cd14797">
    <property type="entry name" value="DUF302"/>
    <property type="match status" value="1"/>
</dbReference>
<keyword evidence="2" id="KW-1133">Transmembrane helix</keyword>
<evidence type="ECO:0000259" key="3">
    <source>
        <dbReference type="Pfam" id="PF03625"/>
    </source>
</evidence>
<evidence type="ECO:0000256" key="1">
    <source>
        <dbReference type="SAM" id="MobiDB-lite"/>
    </source>
</evidence>
<dbReference type="Pfam" id="PF03625">
    <property type="entry name" value="DUF302"/>
    <property type="match status" value="1"/>
</dbReference>